<sequence>MADFKTVLLNKAALVEALSSLNVGESMKAKENIDHALESGALKLPSESLLQMLEQEGLSLSDFEVKSDAPVQARKPRNNKLENQSFIIVNDKPEWIKGRAVSTHRDAGDTIYKYDDLPQKYKAAAEGKVKAG</sequence>
<protein>
    <submittedName>
        <fullName evidence="1">Uncharacterized protein</fullName>
    </submittedName>
</protein>
<organism evidence="1 2">
    <name type="scientific">Moritella viscosa</name>
    <dbReference type="NCBI Taxonomy" id="80854"/>
    <lineage>
        <taxon>Bacteria</taxon>
        <taxon>Pseudomonadati</taxon>
        <taxon>Pseudomonadota</taxon>
        <taxon>Gammaproteobacteria</taxon>
        <taxon>Alteromonadales</taxon>
        <taxon>Moritellaceae</taxon>
        <taxon>Moritella</taxon>
    </lineage>
</organism>
<proteinExistence type="predicted"/>
<reference evidence="1 2" key="1">
    <citation type="submission" date="2016-11" db="EMBL/GenBank/DDBJ databases">
        <authorList>
            <person name="Klemetsen T."/>
        </authorList>
    </citation>
    <scope>NUCLEOTIDE SEQUENCE [LARGE SCALE GENOMIC DNA]</scope>
    <source>
        <strain evidence="1">MT 2528</strain>
    </source>
</reference>
<gene>
    <name evidence="1" type="ORF">MT2528_2523</name>
</gene>
<keyword evidence="2" id="KW-1185">Reference proteome</keyword>
<evidence type="ECO:0000313" key="2">
    <source>
        <dbReference type="Proteomes" id="UP000182660"/>
    </source>
</evidence>
<accession>A0ABY1HFA8</accession>
<name>A0ABY1HFA8_9GAMM</name>
<dbReference type="EMBL" id="FPLJ01000056">
    <property type="protein sequence ID" value="SGY93188.1"/>
    <property type="molecule type" value="Genomic_DNA"/>
</dbReference>
<dbReference type="RefSeq" id="WP_075499509.1">
    <property type="nucleotide sequence ID" value="NZ_CAWRCN010000116.1"/>
</dbReference>
<dbReference type="Proteomes" id="UP000182660">
    <property type="component" value="Unassembled WGS sequence"/>
</dbReference>
<comment type="caution">
    <text evidence="1">The sequence shown here is derived from an EMBL/GenBank/DDBJ whole genome shotgun (WGS) entry which is preliminary data.</text>
</comment>
<evidence type="ECO:0000313" key="1">
    <source>
        <dbReference type="EMBL" id="SGY93188.1"/>
    </source>
</evidence>